<evidence type="ECO:0000256" key="10">
    <source>
        <dbReference type="ARBA" id="ARBA00023242"/>
    </source>
</evidence>
<evidence type="ECO:0000313" key="18">
    <source>
        <dbReference type="Proteomes" id="UP000799118"/>
    </source>
</evidence>
<dbReference type="Pfam" id="PF00628">
    <property type="entry name" value="PHD"/>
    <property type="match status" value="2"/>
</dbReference>
<feature type="compositionally biased region" description="Basic residues" evidence="14">
    <location>
        <begin position="328"/>
        <end position="340"/>
    </location>
</feature>
<dbReference type="GO" id="GO:0006357">
    <property type="term" value="P:regulation of transcription by RNA polymerase II"/>
    <property type="evidence" value="ECO:0007669"/>
    <property type="project" value="TreeGrafter"/>
</dbReference>
<reference evidence="17" key="1">
    <citation type="journal article" date="2019" name="Environ. Microbiol.">
        <title>Fungal ecological strategies reflected in gene transcription - a case study of two litter decomposers.</title>
        <authorList>
            <person name="Barbi F."/>
            <person name="Kohler A."/>
            <person name="Barry K."/>
            <person name="Baskaran P."/>
            <person name="Daum C."/>
            <person name="Fauchery L."/>
            <person name="Ihrmark K."/>
            <person name="Kuo A."/>
            <person name="LaButti K."/>
            <person name="Lipzen A."/>
            <person name="Morin E."/>
            <person name="Grigoriev I.V."/>
            <person name="Henrissat B."/>
            <person name="Lindahl B."/>
            <person name="Martin F."/>
        </authorList>
    </citation>
    <scope>NUCLEOTIDE SEQUENCE</scope>
    <source>
        <strain evidence="17">JB14</strain>
    </source>
</reference>
<evidence type="ECO:0000259" key="15">
    <source>
        <dbReference type="PROSITE" id="PS50016"/>
    </source>
</evidence>
<dbReference type="GO" id="GO:0003712">
    <property type="term" value="F:transcription coregulator activity"/>
    <property type="evidence" value="ECO:0007669"/>
    <property type="project" value="TreeGrafter"/>
</dbReference>
<evidence type="ECO:0000256" key="12">
    <source>
        <dbReference type="PROSITE-ProRule" id="PRU00146"/>
    </source>
</evidence>
<dbReference type="InterPro" id="IPR016181">
    <property type="entry name" value="Acyl_CoA_acyltransferase"/>
</dbReference>
<dbReference type="PROSITE" id="PS50016">
    <property type="entry name" value="ZF_PHD_2"/>
    <property type="match status" value="1"/>
</dbReference>
<feature type="compositionally biased region" description="Polar residues" evidence="14">
    <location>
        <begin position="1497"/>
        <end position="1530"/>
    </location>
</feature>
<comment type="similarity">
    <text evidence="2 13">Belongs to the MYST (SAS/MOZ) family.</text>
</comment>
<evidence type="ECO:0000259" key="16">
    <source>
        <dbReference type="PROSITE" id="PS51726"/>
    </source>
</evidence>
<keyword evidence="7" id="KW-0862">Zinc</keyword>
<dbReference type="CDD" id="cd15545">
    <property type="entry name" value="PHD_BAZ2A_like"/>
    <property type="match status" value="1"/>
</dbReference>
<dbReference type="InterPro" id="IPR011011">
    <property type="entry name" value="Znf_FYVE_PHD"/>
</dbReference>
<evidence type="ECO:0000256" key="7">
    <source>
        <dbReference type="ARBA" id="ARBA00022833"/>
    </source>
</evidence>
<dbReference type="InterPro" id="IPR013083">
    <property type="entry name" value="Znf_RING/FYVE/PHD"/>
</dbReference>
<feature type="region of interest" description="Disordered" evidence="14">
    <location>
        <begin position="848"/>
        <end position="872"/>
    </location>
</feature>
<dbReference type="GO" id="GO:1990467">
    <property type="term" value="C:NuA3a histone acetyltransferase complex"/>
    <property type="evidence" value="ECO:0007669"/>
    <property type="project" value="TreeGrafter"/>
</dbReference>
<feature type="region of interest" description="Disordered" evidence="14">
    <location>
        <begin position="1"/>
        <end position="39"/>
    </location>
</feature>
<evidence type="ECO:0000256" key="2">
    <source>
        <dbReference type="ARBA" id="ARBA00010107"/>
    </source>
</evidence>
<comment type="subcellular location">
    <subcellularLocation>
        <location evidence="1 13">Nucleus</location>
    </subcellularLocation>
</comment>
<dbReference type="GO" id="GO:0005634">
    <property type="term" value="C:nucleus"/>
    <property type="evidence" value="ECO:0007669"/>
    <property type="project" value="UniProtKB-SubCell"/>
</dbReference>
<feature type="compositionally biased region" description="Basic residues" evidence="14">
    <location>
        <begin position="909"/>
        <end position="919"/>
    </location>
</feature>
<feature type="region of interest" description="Disordered" evidence="14">
    <location>
        <begin position="1224"/>
        <end position="1314"/>
    </location>
</feature>
<feature type="compositionally biased region" description="Acidic residues" evidence="14">
    <location>
        <begin position="925"/>
        <end position="937"/>
    </location>
</feature>
<evidence type="ECO:0000256" key="13">
    <source>
        <dbReference type="RuleBase" id="RU361211"/>
    </source>
</evidence>
<keyword evidence="10 13" id="KW-0539">Nucleus</keyword>
<feature type="compositionally biased region" description="Pro residues" evidence="14">
    <location>
        <begin position="86"/>
        <end position="98"/>
    </location>
</feature>
<gene>
    <name evidence="17" type="ORF">BT96DRAFT_970738</name>
</gene>
<dbReference type="InterPro" id="IPR001965">
    <property type="entry name" value="Znf_PHD"/>
</dbReference>
<dbReference type="OrthoDB" id="787137at2759"/>
<feature type="compositionally biased region" description="Low complexity" evidence="14">
    <location>
        <begin position="1019"/>
        <end position="1032"/>
    </location>
</feature>
<dbReference type="PANTHER" id="PTHR10615">
    <property type="entry name" value="HISTONE ACETYLTRANSFERASE"/>
    <property type="match status" value="1"/>
</dbReference>
<dbReference type="EMBL" id="ML769391">
    <property type="protein sequence ID" value="KAE9408448.1"/>
    <property type="molecule type" value="Genomic_DNA"/>
</dbReference>
<protein>
    <recommendedName>
        <fullName evidence="3 13">Histone acetyltransferase</fullName>
        <ecNumber evidence="3 13">2.3.1.48</ecNumber>
    </recommendedName>
</protein>
<feature type="region of interest" description="Disordered" evidence="14">
    <location>
        <begin position="1649"/>
        <end position="1687"/>
    </location>
</feature>
<dbReference type="Gene3D" id="3.40.630.30">
    <property type="match status" value="1"/>
</dbReference>
<evidence type="ECO:0000256" key="14">
    <source>
        <dbReference type="SAM" id="MobiDB-lite"/>
    </source>
</evidence>
<keyword evidence="8" id="KW-0156">Chromatin regulator</keyword>
<keyword evidence="4" id="KW-0808">Transferase</keyword>
<evidence type="ECO:0000256" key="6">
    <source>
        <dbReference type="ARBA" id="ARBA00022771"/>
    </source>
</evidence>
<feature type="compositionally biased region" description="Low complexity" evidence="14">
    <location>
        <begin position="793"/>
        <end position="806"/>
    </location>
</feature>
<dbReference type="Pfam" id="PF01853">
    <property type="entry name" value="MOZ_SAS"/>
    <property type="match status" value="1"/>
</dbReference>
<evidence type="ECO:0000256" key="4">
    <source>
        <dbReference type="ARBA" id="ARBA00022679"/>
    </source>
</evidence>
<dbReference type="GO" id="GO:0003682">
    <property type="term" value="F:chromatin binding"/>
    <property type="evidence" value="ECO:0007669"/>
    <property type="project" value="TreeGrafter"/>
</dbReference>
<dbReference type="InterPro" id="IPR019787">
    <property type="entry name" value="Znf_PHD-finger"/>
</dbReference>
<feature type="compositionally biased region" description="Basic and acidic residues" evidence="14">
    <location>
        <begin position="341"/>
        <end position="363"/>
    </location>
</feature>
<keyword evidence="5" id="KW-0479">Metal-binding</keyword>
<feature type="compositionally biased region" description="Polar residues" evidence="14">
    <location>
        <begin position="232"/>
        <end position="246"/>
    </location>
</feature>
<evidence type="ECO:0000256" key="8">
    <source>
        <dbReference type="ARBA" id="ARBA00022853"/>
    </source>
</evidence>
<dbReference type="EC" id="2.3.1.48" evidence="3 13"/>
<accession>A0A6A4IGQ5</accession>
<keyword evidence="9" id="KW-0007">Acetylation</keyword>
<feature type="compositionally biased region" description="Polar residues" evidence="14">
    <location>
        <begin position="1249"/>
        <end position="1260"/>
    </location>
</feature>
<feature type="compositionally biased region" description="Basic residues" evidence="14">
    <location>
        <begin position="275"/>
        <end position="291"/>
    </location>
</feature>
<comment type="catalytic activity">
    <reaction evidence="13">
        <text>L-lysyl-[protein] + acetyl-CoA = N(6)-acetyl-L-lysyl-[protein] + CoA + H(+)</text>
        <dbReference type="Rhea" id="RHEA:45948"/>
        <dbReference type="Rhea" id="RHEA-COMP:9752"/>
        <dbReference type="Rhea" id="RHEA-COMP:10731"/>
        <dbReference type="ChEBI" id="CHEBI:15378"/>
        <dbReference type="ChEBI" id="CHEBI:29969"/>
        <dbReference type="ChEBI" id="CHEBI:57287"/>
        <dbReference type="ChEBI" id="CHEBI:57288"/>
        <dbReference type="ChEBI" id="CHEBI:61930"/>
        <dbReference type="EC" id="2.3.1.48"/>
    </reaction>
</comment>
<feature type="region of interest" description="Disordered" evidence="14">
    <location>
        <begin position="953"/>
        <end position="974"/>
    </location>
</feature>
<feature type="compositionally biased region" description="Low complexity" evidence="14">
    <location>
        <begin position="960"/>
        <end position="973"/>
    </location>
</feature>
<feature type="region of interest" description="Disordered" evidence="14">
    <location>
        <begin position="889"/>
        <end position="937"/>
    </location>
</feature>
<sequence length="1724" mass="188375">MRASAPALSVSAESEPPTPNEVGTPMSSFDDIPIDPALMGPMDKQQQILYEEPSREIIQEIYQDLGVPVESVHPEPYITDYSQAPPGEPPQIYFPPQPMKRKRRSKKEKSCDFCQGDDLPETMLSCVDCSGSAHPSCMPPLKYITVEAQLSKPWRCAACKSCEICGGKENDQDLLLCDGCDRGWHGSCLDPPMDETPEGDWFCSECSQMNPHLEMNGHYMMDTPLDTREPSVASSSKSHITQTNSKMAVAPRKRGPGRPPKAIATTNEGVATPLRRTRTTSKIQSSKKGKGRAVDHSDDELVTPSAPQPKRMRFRLQSPPQPPAIPKVRIRLTQKGKGKRKEREEEEKGLFDDVLGESERDTSKTVILQSDKHRFEQSRTVAEQSLAPRPPRFSEIPEDEPVAGPSTRPLRSSKMSFSATSNSPVPSTPGGPTLAANTGRIRSIRFGALRDQDMSMPISPMGAYGFMKCKAKHPPGDEIYRDGSVSIFEVDGRKNKIYCQNLCLLSKMYLDHKSLFYDVEPFLFYVMTEVDDGGARFVGYFSKEKRSPKDYNVSCIMTLPVRQRQGWGNLLIDFSYLLSKKEQRTGSPEKPLSALGALGYKNYWTLSLMRYLETAPENPRLEDISAATSMTIEDTYNTLVQQNMISARPATPPSVRPSPGQSIKYIKGRRGGGSVARRNLQRTLTNTSERSSVAEDNKSPTAAAGDKHHTHTPQGPFIAPKEYEITWDPEVVQSYMNNWEAKGYLKLRPEKLKWSPFLLVKSGEGGEVGVVKKTEATGATGTGETMNGLELEIGNGNGNESGNRGSDTPASLFDDDNVVPAAEMEVSNLSTHSGAVTPVVLPRRVGFRSRISASPSPPKGRKKRTKALDEDEAALPSAVVVVPAGLDSEDAHQNGVAHPDPEADESGAKSRRSPRKGKKTIVCAMEDEPGTNEGEVEVEAKVEQSTEAADAIVSDLGPKSTSTGSSATSPTTSVKRWLSRRVTLVFLLGLPNFKGQAVDGGSDRHGRGGGSRVPQSLMASTSVASSTTPAEVAPEDSGSEEATAATSLLSLLHSQPVVFNGGSRHASEDFDGNVKVEDGMSRHSIPSDTTLFTDTHGGGMAEKGDEQMDVDGALLDVDESEEADGEFDYDIDDGDAEHFRVHSARAKRIDNGIAGSRLLCQRLSAQPNHFNCSDSLSIQSSPGCDSVMQYSHLTMGERRDSSMDNGSTSFQSHVPSINQALGQHHGHIGSFSRGHPQDYRVSPSPPVHPQQNGQPSQPNKESYMAYAVPPPSQPKRKHMVDGLISQTNNKRRREADDGGDGFDDPGGQGAKHWTDDEKTKLFKWLMGPGQDDHWNSLRATKNSCLRECAQEVFGGKKTYQALKGCYERNFNLFKQIHSFETFNGQTGSLELSSNLSETDALREYERRLGSARKGGCEVGNITARTIDQWHRNGWYDLFYKRWNGDPATTRQAGSRVIQNQLNGNGGGAHDDTDDNDDHGLDFPEPLTATGMSHDRTSTSMSMSFMNPSNTQHAPPISPHTNVHSMSSQPNLTSPTIPSSTLSAPSSLSNGLLNSSNSSSLLSSALNPSSLHSSLHTASPSFSTTSTLSSSNTAPSTLTSSPTSNAATSSSSSDQAVVNLSITQGMISSYLQFLQVQTQTSKMKLEYLRKREEREDRESQQRREIEKSKLDRERAEADHKQNSANMKQKADRAIELLGNPTVDASRIAALSVRRQEREVNKERAG</sequence>
<keyword evidence="18" id="KW-1185">Reference proteome</keyword>
<feature type="region of interest" description="Disordered" evidence="14">
    <location>
        <begin position="1458"/>
        <end position="1612"/>
    </location>
</feature>
<dbReference type="InterPro" id="IPR002717">
    <property type="entry name" value="HAT_MYST-type"/>
</dbReference>
<evidence type="ECO:0000256" key="9">
    <source>
        <dbReference type="ARBA" id="ARBA00022990"/>
    </source>
</evidence>
<dbReference type="Proteomes" id="UP000799118">
    <property type="component" value="Unassembled WGS sequence"/>
</dbReference>
<dbReference type="SUPFAM" id="SSF55729">
    <property type="entry name" value="Acyl-CoA N-acyltransferases (Nat)"/>
    <property type="match status" value="1"/>
</dbReference>
<feature type="domain" description="PHD-type" evidence="15">
    <location>
        <begin position="159"/>
        <end position="209"/>
    </location>
</feature>
<feature type="compositionally biased region" description="Polar residues" evidence="14">
    <location>
        <begin position="409"/>
        <end position="425"/>
    </location>
</feature>
<dbReference type="SUPFAM" id="SSF57903">
    <property type="entry name" value="FYVE/PHD zinc finger"/>
    <property type="match status" value="2"/>
</dbReference>
<feature type="compositionally biased region" description="Polar residues" evidence="14">
    <location>
        <begin position="681"/>
        <end position="691"/>
    </location>
</feature>
<dbReference type="InterPro" id="IPR036388">
    <property type="entry name" value="WH-like_DNA-bd_sf"/>
</dbReference>
<evidence type="ECO:0000256" key="3">
    <source>
        <dbReference type="ARBA" id="ARBA00013184"/>
    </source>
</evidence>
<feature type="active site" description="Proton donor/acceptor" evidence="11">
    <location>
        <position position="589"/>
    </location>
</feature>
<dbReference type="FunFam" id="3.40.630.30:FF:000001">
    <property type="entry name" value="Histone acetyltransferase"/>
    <property type="match status" value="1"/>
</dbReference>
<dbReference type="PROSITE" id="PS51726">
    <property type="entry name" value="MYST_HAT"/>
    <property type="match status" value="1"/>
</dbReference>
<dbReference type="PANTHER" id="PTHR10615:SF161">
    <property type="entry name" value="HISTONE ACETYLTRANSFERASE KAT7"/>
    <property type="match status" value="1"/>
</dbReference>
<evidence type="ECO:0000256" key="11">
    <source>
        <dbReference type="PIRSR" id="PIRSR602717-51"/>
    </source>
</evidence>
<feature type="domain" description="MYST-type HAT" evidence="16">
    <location>
        <begin position="407"/>
        <end position="756"/>
    </location>
</feature>
<evidence type="ECO:0000256" key="5">
    <source>
        <dbReference type="ARBA" id="ARBA00022723"/>
    </source>
</evidence>
<evidence type="ECO:0000313" key="17">
    <source>
        <dbReference type="EMBL" id="KAE9408448.1"/>
    </source>
</evidence>
<feature type="region of interest" description="Disordered" evidence="14">
    <location>
        <begin position="793"/>
        <end position="814"/>
    </location>
</feature>
<keyword evidence="6 12" id="KW-0863">Zinc-finger</keyword>
<name>A0A6A4IGQ5_9AGAR</name>
<proteinExistence type="inferred from homology"/>
<dbReference type="GO" id="GO:0008270">
    <property type="term" value="F:zinc ion binding"/>
    <property type="evidence" value="ECO:0007669"/>
    <property type="project" value="UniProtKB-KW"/>
</dbReference>
<dbReference type="InterPro" id="IPR050603">
    <property type="entry name" value="MYST_HAT"/>
</dbReference>
<dbReference type="Gene3D" id="3.30.40.10">
    <property type="entry name" value="Zinc/RING finger domain, C3HC4 (zinc finger)"/>
    <property type="match status" value="1"/>
</dbReference>
<dbReference type="SMART" id="SM00249">
    <property type="entry name" value="PHD"/>
    <property type="match status" value="2"/>
</dbReference>
<feature type="region of interest" description="Disordered" evidence="14">
    <location>
        <begin position="74"/>
        <end position="104"/>
    </location>
</feature>
<dbReference type="Gene3D" id="1.10.10.10">
    <property type="entry name" value="Winged helix-like DNA-binding domain superfamily/Winged helix DNA-binding domain"/>
    <property type="match status" value="1"/>
</dbReference>
<feature type="region of interest" description="Disordered" evidence="14">
    <location>
        <begin position="227"/>
        <end position="437"/>
    </location>
</feature>
<organism evidence="17 18">
    <name type="scientific">Gymnopus androsaceus JB14</name>
    <dbReference type="NCBI Taxonomy" id="1447944"/>
    <lineage>
        <taxon>Eukaryota</taxon>
        <taxon>Fungi</taxon>
        <taxon>Dikarya</taxon>
        <taxon>Basidiomycota</taxon>
        <taxon>Agaricomycotina</taxon>
        <taxon>Agaricomycetes</taxon>
        <taxon>Agaricomycetidae</taxon>
        <taxon>Agaricales</taxon>
        <taxon>Marasmiineae</taxon>
        <taxon>Omphalotaceae</taxon>
        <taxon>Gymnopus</taxon>
    </lineage>
</organism>
<feature type="region of interest" description="Disordered" evidence="14">
    <location>
        <begin position="648"/>
        <end position="721"/>
    </location>
</feature>
<feature type="region of interest" description="Disordered" evidence="14">
    <location>
        <begin position="996"/>
        <end position="1043"/>
    </location>
</feature>
<dbReference type="GO" id="GO:0004402">
    <property type="term" value="F:histone acetyltransferase activity"/>
    <property type="evidence" value="ECO:0007669"/>
    <property type="project" value="InterPro"/>
</dbReference>
<feature type="compositionally biased region" description="Basic and acidic residues" evidence="14">
    <location>
        <begin position="1649"/>
        <end position="1680"/>
    </location>
</feature>
<evidence type="ECO:0000256" key="1">
    <source>
        <dbReference type="ARBA" id="ARBA00004123"/>
    </source>
</evidence>
<feature type="compositionally biased region" description="Low complexity" evidence="14">
    <location>
        <begin position="1531"/>
        <end position="1612"/>
    </location>
</feature>